<dbReference type="GO" id="GO:0003824">
    <property type="term" value="F:catalytic activity"/>
    <property type="evidence" value="ECO:0007669"/>
    <property type="project" value="InterPro"/>
</dbReference>
<dbReference type="Gene3D" id="3.40.50.980">
    <property type="match status" value="2"/>
</dbReference>
<reference evidence="7" key="1">
    <citation type="submission" date="2016-06" db="EMBL/GenBank/DDBJ databases">
        <authorList>
            <person name="Varghese N."/>
        </authorList>
    </citation>
    <scope>NUCLEOTIDE SEQUENCE [LARGE SCALE GENOMIC DNA]</scope>
    <source>
        <strain evidence="7">DSM 45555</strain>
    </source>
</reference>
<dbReference type="Gene3D" id="3.30.559.30">
    <property type="entry name" value="Nonribosomal peptide synthetase, condensation domain"/>
    <property type="match status" value="2"/>
</dbReference>
<dbReference type="InterPro" id="IPR036736">
    <property type="entry name" value="ACP-like_sf"/>
</dbReference>
<dbReference type="InterPro" id="IPR000873">
    <property type="entry name" value="AMP-dep_synth/lig_dom"/>
</dbReference>
<dbReference type="Gene3D" id="3.30.300.30">
    <property type="match status" value="1"/>
</dbReference>
<dbReference type="SUPFAM" id="SSF47336">
    <property type="entry name" value="ACP-like"/>
    <property type="match status" value="1"/>
</dbReference>
<evidence type="ECO:0000256" key="1">
    <source>
        <dbReference type="ARBA" id="ARBA00001957"/>
    </source>
</evidence>
<accession>A0A1C4ZLH7</accession>
<dbReference type="InterPro" id="IPR009081">
    <property type="entry name" value="PP-bd_ACP"/>
</dbReference>
<dbReference type="InterPro" id="IPR020845">
    <property type="entry name" value="AMP-binding_CS"/>
</dbReference>
<dbReference type="Gene3D" id="3.30.559.10">
    <property type="entry name" value="Chloramphenicol acetyltransferase-like domain"/>
    <property type="match status" value="2"/>
</dbReference>
<evidence type="ECO:0000256" key="2">
    <source>
        <dbReference type="ARBA" id="ARBA00022450"/>
    </source>
</evidence>
<dbReference type="CDD" id="cd05930">
    <property type="entry name" value="A_NRPS"/>
    <property type="match status" value="1"/>
</dbReference>
<dbReference type="Pfam" id="PF00501">
    <property type="entry name" value="AMP-binding"/>
    <property type="match status" value="1"/>
</dbReference>
<keyword evidence="2" id="KW-0596">Phosphopantetheine</keyword>
<gene>
    <name evidence="6" type="ORF">GA0070215_118107</name>
</gene>
<dbReference type="Gene3D" id="1.10.1200.10">
    <property type="entry name" value="ACP-like"/>
    <property type="match status" value="1"/>
</dbReference>
<evidence type="ECO:0000313" key="6">
    <source>
        <dbReference type="EMBL" id="SCF33920.1"/>
    </source>
</evidence>
<dbReference type="InterPro" id="IPR006162">
    <property type="entry name" value="Ppantetheine_attach_site"/>
</dbReference>
<comment type="cofactor">
    <cofactor evidence="1">
        <name>pantetheine 4'-phosphate</name>
        <dbReference type="ChEBI" id="CHEBI:47942"/>
    </cofactor>
</comment>
<dbReference type="GO" id="GO:0008610">
    <property type="term" value="P:lipid biosynthetic process"/>
    <property type="evidence" value="ECO:0007669"/>
    <property type="project" value="UniProtKB-ARBA"/>
</dbReference>
<dbReference type="RefSeq" id="WP_091048487.1">
    <property type="nucleotide sequence ID" value="NZ_FMCV01000018.1"/>
</dbReference>
<dbReference type="GO" id="GO:0044550">
    <property type="term" value="P:secondary metabolite biosynthetic process"/>
    <property type="evidence" value="ECO:0007669"/>
    <property type="project" value="TreeGrafter"/>
</dbReference>
<protein>
    <submittedName>
        <fullName evidence="6">Amino acid adenylation domain-containing protein</fullName>
    </submittedName>
</protein>
<evidence type="ECO:0000313" key="7">
    <source>
        <dbReference type="Proteomes" id="UP000198551"/>
    </source>
</evidence>
<dbReference type="GO" id="GO:0043041">
    <property type="term" value="P:amino acid activation for nonribosomal peptide biosynthetic process"/>
    <property type="evidence" value="ECO:0007669"/>
    <property type="project" value="TreeGrafter"/>
</dbReference>
<dbReference type="SUPFAM" id="SSF56801">
    <property type="entry name" value="Acetyl-CoA synthetase-like"/>
    <property type="match status" value="1"/>
</dbReference>
<keyword evidence="3" id="KW-0597">Phosphoprotein</keyword>
<evidence type="ECO:0000259" key="5">
    <source>
        <dbReference type="PROSITE" id="PS50075"/>
    </source>
</evidence>
<dbReference type="PROSITE" id="PS00455">
    <property type="entry name" value="AMP_BINDING"/>
    <property type="match status" value="1"/>
</dbReference>
<dbReference type="SMART" id="SM00823">
    <property type="entry name" value="PKS_PP"/>
    <property type="match status" value="1"/>
</dbReference>
<dbReference type="FunFam" id="1.10.1200.10:FF:000005">
    <property type="entry name" value="Nonribosomal peptide synthetase 1"/>
    <property type="match status" value="1"/>
</dbReference>
<name>A0A1C4ZLH7_9ACTN</name>
<dbReference type="EMBL" id="FMCV01000018">
    <property type="protein sequence ID" value="SCF33920.1"/>
    <property type="molecule type" value="Genomic_DNA"/>
</dbReference>
<dbReference type="Pfam" id="PF00668">
    <property type="entry name" value="Condensation"/>
    <property type="match status" value="2"/>
</dbReference>
<dbReference type="Pfam" id="PF00550">
    <property type="entry name" value="PP-binding"/>
    <property type="match status" value="1"/>
</dbReference>
<organism evidence="6 7">
    <name type="scientific">Micromonospora marina</name>
    <dbReference type="NCBI Taxonomy" id="307120"/>
    <lineage>
        <taxon>Bacteria</taxon>
        <taxon>Bacillati</taxon>
        <taxon>Actinomycetota</taxon>
        <taxon>Actinomycetes</taxon>
        <taxon>Micromonosporales</taxon>
        <taxon>Micromonosporaceae</taxon>
        <taxon>Micromonospora</taxon>
    </lineage>
</organism>
<dbReference type="GO" id="GO:0031177">
    <property type="term" value="F:phosphopantetheine binding"/>
    <property type="evidence" value="ECO:0007669"/>
    <property type="project" value="InterPro"/>
</dbReference>
<dbReference type="FunFam" id="3.30.559.10:FF:000012">
    <property type="entry name" value="Non-ribosomal peptide synthetase"/>
    <property type="match status" value="1"/>
</dbReference>
<dbReference type="InterPro" id="IPR020806">
    <property type="entry name" value="PKS_PP-bd"/>
</dbReference>
<dbReference type="InterPro" id="IPR010071">
    <property type="entry name" value="AA_adenyl_dom"/>
</dbReference>
<dbReference type="GO" id="GO:0005829">
    <property type="term" value="C:cytosol"/>
    <property type="evidence" value="ECO:0007669"/>
    <property type="project" value="TreeGrafter"/>
</dbReference>
<feature type="region of interest" description="Disordered" evidence="4">
    <location>
        <begin position="997"/>
        <end position="1019"/>
    </location>
</feature>
<dbReference type="PANTHER" id="PTHR45527:SF1">
    <property type="entry name" value="FATTY ACID SYNTHASE"/>
    <property type="match status" value="1"/>
</dbReference>
<dbReference type="InterPro" id="IPR001242">
    <property type="entry name" value="Condensation_dom"/>
</dbReference>
<dbReference type="Proteomes" id="UP000198551">
    <property type="component" value="Unassembled WGS sequence"/>
</dbReference>
<dbReference type="InterPro" id="IPR025110">
    <property type="entry name" value="AMP-bd_C"/>
</dbReference>
<dbReference type="Gene3D" id="2.30.38.10">
    <property type="entry name" value="Luciferase, Domain 3"/>
    <property type="match status" value="1"/>
</dbReference>
<dbReference type="InterPro" id="IPR045851">
    <property type="entry name" value="AMP-bd_C_sf"/>
</dbReference>
<dbReference type="Pfam" id="PF13193">
    <property type="entry name" value="AMP-binding_C"/>
    <property type="match status" value="1"/>
</dbReference>
<dbReference type="PANTHER" id="PTHR45527">
    <property type="entry name" value="NONRIBOSOMAL PEPTIDE SYNTHETASE"/>
    <property type="match status" value="1"/>
</dbReference>
<dbReference type="PROSITE" id="PS00012">
    <property type="entry name" value="PHOSPHOPANTETHEINE"/>
    <property type="match status" value="1"/>
</dbReference>
<dbReference type="InterPro" id="IPR023213">
    <property type="entry name" value="CAT-like_dom_sf"/>
</dbReference>
<dbReference type="FunFam" id="3.40.50.980:FF:000001">
    <property type="entry name" value="Non-ribosomal peptide synthetase"/>
    <property type="match status" value="1"/>
</dbReference>
<dbReference type="PROSITE" id="PS50075">
    <property type="entry name" value="CARRIER"/>
    <property type="match status" value="1"/>
</dbReference>
<feature type="domain" description="Carrier" evidence="5">
    <location>
        <begin position="1021"/>
        <end position="1095"/>
    </location>
</feature>
<sequence>MDLDSETLTRISALSPRKQALLAERLRRPVGTEHAPIGRRPDGPVPLSFAQQRLWFLDQLDPGTAHYNIPLAATIRGPIDVPVLERSLNVLVERHESLRTSFVLGDDGPVQIVHERTWVPLEGHDLADLPEPDRSAALDDLVVKHANRPFALDRAPLLRVGLVRLGPAEHVLMASIHHIIADTWSMELVLRELSVTYEALTHGQRPPLDDLAVQYPDYAYWQRSALQGEALDAQVAYWRDQLAGEVPVLDLPTDRARPAQQSYRGAQYVEWLPADLAERARELGREARTGTFSVFLAGLAALLGRYSGQDRVGIGTPVANRGRPELTGMVGYLSNTVLLRTDLRDDPTFTELLARAHRTNLGALANQDLPFDRIVEIAQPDRDLSRTPLIQVMFVFRAGDGPEPGAPAVLPGLDEALAIDNHTAKFDLTFGLEENGGTFRLAVEYSTDLFDEATVVRMVGHLTTLLTAALADPTLRLADLPLLTAPEEEQLVVEWNRTDTAYPSDRCLHELIEEQVDRDPEALAVVTGTGRLTYAELDARANQLAHHLIARGAGPDVPVGICLEKSLDLVVGLLGIAKAGSAYLPLDPTYPAERLRYMLDTAAAPLVVGTAASAPWAASVPGVRLVDVEADRAAVAAEPNRRPRPAVTPENLAYVIFTSGSTGRPKGVLLDHRGRVNNFSDFNRRFGIGPGDRLLGLAATGFDMSAYDVFGTLMAGATLALPDPGTERDPEHWHRVVAEHRVTVWHTVPALLEMFVEAGESVGAGPLPIRLALLGGDWIPLSLPDRLRALAPGVRVVSLGGATEVSMDSTIYLVDEVDPTWRSIPYGRPMANQRCFVLDSRMRPVPVGVPGDLYLAGVGVGRGYLGDTELTRAKFLPSPLPQWPDERLYRTGDRARYRSDGNLELLGRSDFQVKIRGWRIEPGEVESALRAQDGVKEALVTVSPDDGTPRRLIAYLVAEPGGSLDPAVVRAAAQEILPDYLVPAVLMPLESFPLTPNGKIDRGRLPAPDAGGEAAGTPYVAPRDRTEQVLADIWSELLGLDRVGIEDNFFALGGDSITTIQVVSRARRVGVSLSPRQMFQHQTIAELARDASTVSDEEPGAPDELPPLTAPTPAELARLRAEIPDLVDVYPLPPMQRHMLRRQLAHPRPGQYVIQADYLFVRDGLDLDALTEAWQYVVRRHPTLRTSFHWAGLAEPVQVVHADATIRISRHDLRGLDTAGQVARQDEIVDADRAAGFDLGAAPLLRLHLLQIDDGTYKYVCTNHHIVLDGWSRAIVQQEVFAVYQAILDGETPRLPTLTPFRDYVAWLRGRDLDTAARFWRDHLAGFDGPTPVVAAVGRPDPVVGTEFAKQRIPLDPVTHEALAEYCRVHRLTVNTVIQGAWLLLMAAYTGRRDVVLGVTSSGRATEFPGVDTVSGLCMNTLPVRVTVDPDRKAREWLADLQADQVELRQYEYSSVEEALGVELLDLFECMMVFENYPWDGSLNNLASRVDLEHPLAQADYQVAQFEFPLRVEVVPGADTLLIMHYYPGVFDHDTVTAMIADWDATIAGLAARGDGPLGGVAVTTVRPGAGR</sequence>
<evidence type="ECO:0000256" key="4">
    <source>
        <dbReference type="SAM" id="MobiDB-lite"/>
    </source>
</evidence>
<dbReference type="SUPFAM" id="SSF52777">
    <property type="entry name" value="CoA-dependent acyltransferases"/>
    <property type="match status" value="4"/>
</dbReference>
<keyword evidence="7" id="KW-1185">Reference proteome</keyword>
<dbReference type="NCBIfam" id="TIGR01733">
    <property type="entry name" value="AA-adenyl-dom"/>
    <property type="match status" value="1"/>
</dbReference>
<proteinExistence type="predicted"/>
<dbReference type="FunFam" id="3.40.50.12780:FF:000012">
    <property type="entry name" value="Non-ribosomal peptide synthetase"/>
    <property type="match status" value="1"/>
</dbReference>
<evidence type="ECO:0000256" key="3">
    <source>
        <dbReference type="ARBA" id="ARBA00022553"/>
    </source>
</evidence>
<dbReference type="CDD" id="cd19531">
    <property type="entry name" value="LCL_NRPS-like"/>
    <property type="match status" value="1"/>
</dbReference>